<sequence length="83" mass="9382">MSQAGFTPGMPIKIRVMPDCIVITTQNSRELWGCAEGLSVTHFNKKKMNQWIKDFPGALNDTGDIPVIRRESPRYDCLKRGKS</sequence>
<dbReference type="Pfam" id="PF08845">
    <property type="entry name" value="SymE_toxin"/>
    <property type="match status" value="1"/>
</dbReference>
<dbReference type="GO" id="GO:0005737">
    <property type="term" value="C:cytoplasm"/>
    <property type="evidence" value="ECO:0007669"/>
    <property type="project" value="InterPro"/>
</dbReference>
<proteinExistence type="predicted"/>
<feature type="domain" description="Toxin SymE-like" evidence="1">
    <location>
        <begin position="1"/>
        <end position="25"/>
    </location>
</feature>
<dbReference type="GO" id="GO:0003723">
    <property type="term" value="F:RNA binding"/>
    <property type="evidence" value="ECO:0007669"/>
    <property type="project" value="InterPro"/>
</dbReference>
<reference evidence="2 3" key="1">
    <citation type="submission" date="2014-09" db="EMBL/GenBank/DDBJ databases">
        <authorList>
            <person name="Chan K.-G."/>
        </authorList>
    </citation>
    <scope>NUCLEOTIDE SEQUENCE [LARGE SCALE GENOMIC DNA]</scope>
    <source>
        <strain evidence="2 3">M006</strain>
    </source>
</reference>
<dbReference type="KEGG" id="cem:LH23_20015"/>
<dbReference type="InterPro" id="IPR014944">
    <property type="entry name" value="Toxin_SymE-like"/>
</dbReference>
<evidence type="ECO:0000259" key="1">
    <source>
        <dbReference type="Pfam" id="PF08845"/>
    </source>
</evidence>
<dbReference type="GO" id="GO:0016070">
    <property type="term" value="P:RNA metabolic process"/>
    <property type="evidence" value="ECO:0007669"/>
    <property type="project" value="InterPro"/>
</dbReference>
<gene>
    <name evidence="2" type="ORF">LH23_20015</name>
</gene>
<dbReference type="AlphaFoldDB" id="A0AAN0VV96"/>
<name>A0AAN0VV96_9ENTR</name>
<evidence type="ECO:0000313" key="2">
    <source>
        <dbReference type="EMBL" id="AIR62861.1"/>
    </source>
</evidence>
<dbReference type="Proteomes" id="UP000029516">
    <property type="component" value="Chromosome"/>
</dbReference>
<dbReference type="GO" id="GO:0016788">
    <property type="term" value="F:hydrolase activity, acting on ester bonds"/>
    <property type="evidence" value="ECO:0007669"/>
    <property type="project" value="InterPro"/>
</dbReference>
<accession>A0AAN0VV96</accession>
<protein>
    <recommendedName>
        <fullName evidence="1">Toxin SymE-like domain-containing protein</fullName>
    </recommendedName>
</protein>
<evidence type="ECO:0000313" key="3">
    <source>
        <dbReference type="Proteomes" id="UP000029516"/>
    </source>
</evidence>
<organism evidence="2 3">
    <name type="scientific">Cedecea neteri</name>
    <dbReference type="NCBI Taxonomy" id="158822"/>
    <lineage>
        <taxon>Bacteria</taxon>
        <taxon>Pseudomonadati</taxon>
        <taxon>Pseudomonadota</taxon>
        <taxon>Gammaproteobacteria</taxon>
        <taxon>Enterobacterales</taxon>
        <taxon>Enterobacteriaceae</taxon>
        <taxon>Cedecea</taxon>
    </lineage>
</organism>
<dbReference type="EMBL" id="CP009458">
    <property type="protein sequence ID" value="AIR62861.1"/>
    <property type="molecule type" value="Genomic_DNA"/>
</dbReference>